<dbReference type="EMBL" id="ML213607">
    <property type="protein sequence ID" value="TFK37685.1"/>
    <property type="molecule type" value="Genomic_DNA"/>
</dbReference>
<organism evidence="2 3">
    <name type="scientific">Crucibulum laeve</name>
    <dbReference type="NCBI Taxonomy" id="68775"/>
    <lineage>
        <taxon>Eukaryota</taxon>
        <taxon>Fungi</taxon>
        <taxon>Dikarya</taxon>
        <taxon>Basidiomycota</taxon>
        <taxon>Agaricomycotina</taxon>
        <taxon>Agaricomycetes</taxon>
        <taxon>Agaricomycetidae</taxon>
        <taxon>Agaricales</taxon>
        <taxon>Agaricineae</taxon>
        <taxon>Nidulariaceae</taxon>
        <taxon>Crucibulum</taxon>
    </lineage>
</organism>
<keyword evidence="1" id="KW-0175">Coiled coil</keyword>
<accession>A0A5C3LYD3</accession>
<keyword evidence="3" id="KW-1185">Reference proteome</keyword>
<feature type="coiled-coil region" evidence="1">
    <location>
        <begin position="357"/>
        <end position="384"/>
    </location>
</feature>
<dbReference type="AlphaFoldDB" id="A0A5C3LYD3"/>
<protein>
    <submittedName>
        <fullName evidence="2">Uncharacterized protein</fullName>
    </submittedName>
</protein>
<evidence type="ECO:0000313" key="3">
    <source>
        <dbReference type="Proteomes" id="UP000308652"/>
    </source>
</evidence>
<proteinExistence type="predicted"/>
<dbReference type="OrthoDB" id="2953592at2759"/>
<evidence type="ECO:0000313" key="2">
    <source>
        <dbReference type="EMBL" id="TFK37685.1"/>
    </source>
</evidence>
<name>A0A5C3LYD3_9AGAR</name>
<reference evidence="2 3" key="1">
    <citation type="journal article" date="2019" name="Nat. Ecol. Evol.">
        <title>Megaphylogeny resolves global patterns of mushroom evolution.</title>
        <authorList>
            <person name="Varga T."/>
            <person name="Krizsan K."/>
            <person name="Foldi C."/>
            <person name="Dima B."/>
            <person name="Sanchez-Garcia M."/>
            <person name="Sanchez-Ramirez S."/>
            <person name="Szollosi G.J."/>
            <person name="Szarkandi J.G."/>
            <person name="Papp V."/>
            <person name="Albert L."/>
            <person name="Andreopoulos W."/>
            <person name="Angelini C."/>
            <person name="Antonin V."/>
            <person name="Barry K.W."/>
            <person name="Bougher N.L."/>
            <person name="Buchanan P."/>
            <person name="Buyck B."/>
            <person name="Bense V."/>
            <person name="Catcheside P."/>
            <person name="Chovatia M."/>
            <person name="Cooper J."/>
            <person name="Damon W."/>
            <person name="Desjardin D."/>
            <person name="Finy P."/>
            <person name="Geml J."/>
            <person name="Haridas S."/>
            <person name="Hughes K."/>
            <person name="Justo A."/>
            <person name="Karasinski D."/>
            <person name="Kautmanova I."/>
            <person name="Kiss B."/>
            <person name="Kocsube S."/>
            <person name="Kotiranta H."/>
            <person name="LaButti K.M."/>
            <person name="Lechner B.E."/>
            <person name="Liimatainen K."/>
            <person name="Lipzen A."/>
            <person name="Lukacs Z."/>
            <person name="Mihaltcheva S."/>
            <person name="Morgado L.N."/>
            <person name="Niskanen T."/>
            <person name="Noordeloos M.E."/>
            <person name="Ohm R.A."/>
            <person name="Ortiz-Santana B."/>
            <person name="Ovrebo C."/>
            <person name="Racz N."/>
            <person name="Riley R."/>
            <person name="Savchenko A."/>
            <person name="Shiryaev A."/>
            <person name="Soop K."/>
            <person name="Spirin V."/>
            <person name="Szebenyi C."/>
            <person name="Tomsovsky M."/>
            <person name="Tulloss R.E."/>
            <person name="Uehling J."/>
            <person name="Grigoriev I.V."/>
            <person name="Vagvolgyi C."/>
            <person name="Papp T."/>
            <person name="Martin F.M."/>
            <person name="Miettinen O."/>
            <person name="Hibbett D.S."/>
            <person name="Nagy L.G."/>
        </authorList>
    </citation>
    <scope>NUCLEOTIDE SEQUENCE [LARGE SCALE GENOMIC DNA]</scope>
    <source>
        <strain evidence="2 3">CBS 166.37</strain>
    </source>
</reference>
<sequence length="449" mass="49922">MASTKSTSSESKSNSTSEYAALELANLLIQCISQDNSRKRNIMASEQILGRATAVYKAIRHLMKLVDDATDLATGWLNFQKYNAAIPPLEALLLNFTFTVTDDKPHLPSALDISGCLLFIAQWSADRRVVDKTLKALGEKHFKDLSTEIKTVLDADTTVHRRQDDFVALGALEGAIKKLNLAPPSASPPRAFTNIFQQTTTVKDNASRVLDTFKKKQDSISDVRFSKNALESAEIAIRTTMLVYAAFALLANDNASIAVRTSLKSLNIWKEAARILQNVASHLTDASPTCNELITGYEAFEKLLAADILLGPYLLRLIKLASTVRRPFYGRLVVLVQMSYDLNAYCNDPKNKSTGDRVLLKQALDEAETAIEEANRKASDTKSFLLDSNGYTEIETSFNTASSKMKECFEAYKMSTEWDKFKVKFDAAVKVDRDHFARAKERLGYTVPK</sequence>
<gene>
    <name evidence="2" type="ORF">BDQ12DRAFT_750516</name>
</gene>
<dbReference type="Proteomes" id="UP000308652">
    <property type="component" value="Unassembled WGS sequence"/>
</dbReference>
<evidence type="ECO:0000256" key="1">
    <source>
        <dbReference type="SAM" id="Coils"/>
    </source>
</evidence>